<keyword evidence="2" id="KW-1185">Reference proteome</keyword>
<sequence>MSNDVSLVAQSPEEVLCAVPYLLGFHPEDSLVVVALCDRRVLFTARVDLELAVFEAPRLRDVVLQHGAQTVLLLAFAEKPNSARSVLGEVVDRFGEVDVADALISDGRCWWSLYCDDEECCPATGTAYDVSASRFAAEAVAAGLPALRSRSELAEQVGGPGRDELAAVRAVFEEVLPVLADWDIAERQDRVVHLVERFEVRRGLPATDCAELAVLCHDPLVRDQVLLRMRRCDAQRHLALWTRVVSVSAAPFEVAPLCLLALAAWLSGNGALQVVCMERAEKINPGFSLLGLLNDIHDHALAPSRWDALAA</sequence>
<dbReference type="InterPro" id="IPR025447">
    <property type="entry name" value="DUF4192"/>
</dbReference>
<dbReference type="OrthoDB" id="3264463at2"/>
<dbReference type="Pfam" id="PF13830">
    <property type="entry name" value="DUF4192"/>
    <property type="match status" value="1"/>
</dbReference>
<organism evidence="1 2">
    <name type="scientific">Enemella dayhoffiae</name>
    <dbReference type="NCBI Taxonomy" id="2016507"/>
    <lineage>
        <taxon>Bacteria</taxon>
        <taxon>Bacillati</taxon>
        <taxon>Actinomycetota</taxon>
        <taxon>Actinomycetes</taxon>
        <taxon>Propionibacteriales</taxon>
        <taxon>Propionibacteriaceae</taxon>
        <taxon>Enemella</taxon>
    </lineage>
</organism>
<proteinExistence type="predicted"/>
<dbReference type="EMBL" id="NMVQ01000023">
    <property type="protein sequence ID" value="OYO21004.1"/>
    <property type="molecule type" value="Genomic_DNA"/>
</dbReference>
<dbReference type="RefSeq" id="WP_094364464.1">
    <property type="nucleotide sequence ID" value="NZ_NMVQ01000023.1"/>
</dbReference>
<evidence type="ECO:0000313" key="1">
    <source>
        <dbReference type="EMBL" id="OYO21004.1"/>
    </source>
</evidence>
<comment type="caution">
    <text evidence="1">The sequence shown here is derived from an EMBL/GenBank/DDBJ whole genome shotgun (WGS) entry which is preliminary data.</text>
</comment>
<name>A0A255H2V2_9ACTN</name>
<gene>
    <name evidence="1" type="ORF">CGZ93_12440</name>
</gene>
<dbReference type="AlphaFoldDB" id="A0A255H2V2"/>
<evidence type="ECO:0000313" key="2">
    <source>
        <dbReference type="Proteomes" id="UP000216311"/>
    </source>
</evidence>
<reference evidence="1 2" key="1">
    <citation type="submission" date="2017-07" db="EMBL/GenBank/DDBJ databases">
        <title>Draft whole genome sequences of clinical Proprionibacteriaceae strains.</title>
        <authorList>
            <person name="Bernier A.-M."/>
            <person name="Bernard K."/>
            <person name="Domingo M.-C."/>
        </authorList>
    </citation>
    <scope>NUCLEOTIDE SEQUENCE [LARGE SCALE GENOMIC DNA]</scope>
    <source>
        <strain evidence="1 2">NML 130396</strain>
    </source>
</reference>
<evidence type="ECO:0008006" key="3">
    <source>
        <dbReference type="Google" id="ProtNLM"/>
    </source>
</evidence>
<accession>A0A255H2V2</accession>
<dbReference type="Proteomes" id="UP000216311">
    <property type="component" value="Unassembled WGS sequence"/>
</dbReference>
<protein>
    <recommendedName>
        <fullName evidence="3">DUF4192 domain-containing protein</fullName>
    </recommendedName>
</protein>